<name>A0ABZ1F6E5_9ACTN</name>
<evidence type="ECO:0000313" key="2">
    <source>
        <dbReference type="Proteomes" id="UP001356428"/>
    </source>
</evidence>
<proteinExistence type="predicted"/>
<dbReference type="Proteomes" id="UP001356428">
    <property type="component" value="Chromosome"/>
</dbReference>
<accession>A0ABZ1F6E5</accession>
<keyword evidence="2" id="KW-1185">Reference proteome</keyword>
<reference evidence="1 2" key="1">
    <citation type="submission" date="2022-10" db="EMBL/GenBank/DDBJ databases">
        <title>The complete genomes of actinobacterial strains from the NBC collection.</title>
        <authorList>
            <person name="Joergensen T.S."/>
            <person name="Alvarez Arevalo M."/>
            <person name="Sterndorff E.B."/>
            <person name="Faurdal D."/>
            <person name="Vuksanovic O."/>
            <person name="Mourched A.-S."/>
            <person name="Charusanti P."/>
            <person name="Shaw S."/>
            <person name="Blin K."/>
            <person name="Weber T."/>
        </authorList>
    </citation>
    <scope>NUCLEOTIDE SEQUENCE [LARGE SCALE GENOMIC DNA]</scope>
    <source>
        <strain evidence="1 2">NBC 01792</strain>
    </source>
</reference>
<evidence type="ECO:0000313" key="1">
    <source>
        <dbReference type="EMBL" id="WSB11897.1"/>
    </source>
</evidence>
<organism evidence="1 2">
    <name type="scientific">Streptomyces cyaneofuscatus</name>
    <dbReference type="NCBI Taxonomy" id="66883"/>
    <lineage>
        <taxon>Bacteria</taxon>
        <taxon>Bacillati</taxon>
        <taxon>Actinomycetota</taxon>
        <taxon>Actinomycetes</taxon>
        <taxon>Kitasatosporales</taxon>
        <taxon>Streptomycetaceae</taxon>
        <taxon>Streptomyces</taxon>
    </lineage>
</organism>
<protein>
    <submittedName>
        <fullName evidence="1">Uncharacterized protein</fullName>
    </submittedName>
</protein>
<dbReference type="RefSeq" id="WP_326702166.1">
    <property type="nucleotide sequence ID" value="NZ_CP109083.1"/>
</dbReference>
<gene>
    <name evidence="1" type="ORF">OG849_33855</name>
</gene>
<dbReference type="EMBL" id="CP109083">
    <property type="protein sequence ID" value="WSB11897.1"/>
    <property type="molecule type" value="Genomic_DNA"/>
</dbReference>
<sequence length="139" mass="15153">MALVSAGLDRDGKPPDTASLAFREFQESIFAMVHGRDDAVLPGQCRHAVGVGPLGPSDRVPEWLDEFVDDARLVRRGLGGTAHLVQAGSQALEHVRQNLGGRDGESRLTVVEIVQMCGELRVLDQFAPRAVRWLRSDAQ</sequence>